<evidence type="ECO:0000256" key="1">
    <source>
        <dbReference type="ARBA" id="ARBA00006484"/>
    </source>
</evidence>
<dbReference type="EMBL" id="BAAAIZ010000030">
    <property type="protein sequence ID" value="GAA1422370.1"/>
    <property type="molecule type" value="Genomic_DNA"/>
</dbReference>
<feature type="compositionally biased region" description="Basic residues" evidence="2">
    <location>
        <begin position="127"/>
        <end position="137"/>
    </location>
</feature>
<name>A0ABN1YTP6_9ACTN</name>
<comment type="caution">
    <text evidence="3">The sequence shown here is derived from an EMBL/GenBank/DDBJ whole genome shotgun (WGS) entry which is preliminary data.</text>
</comment>
<organism evidence="3 4">
    <name type="scientific">Streptomyces thermospinosisporus</name>
    <dbReference type="NCBI Taxonomy" id="161482"/>
    <lineage>
        <taxon>Bacteria</taxon>
        <taxon>Bacillati</taxon>
        <taxon>Actinomycetota</taxon>
        <taxon>Actinomycetes</taxon>
        <taxon>Kitasatosporales</taxon>
        <taxon>Streptomycetaceae</taxon>
        <taxon>Streptomyces</taxon>
    </lineage>
</organism>
<gene>
    <name evidence="3" type="ORF">GCM10009601_23760</name>
</gene>
<dbReference type="SUPFAM" id="SSF51735">
    <property type="entry name" value="NAD(P)-binding Rossmann-fold domains"/>
    <property type="match status" value="1"/>
</dbReference>
<evidence type="ECO:0000256" key="2">
    <source>
        <dbReference type="SAM" id="MobiDB-lite"/>
    </source>
</evidence>
<evidence type="ECO:0000313" key="4">
    <source>
        <dbReference type="Proteomes" id="UP001500973"/>
    </source>
</evidence>
<dbReference type="InterPro" id="IPR036291">
    <property type="entry name" value="NAD(P)-bd_dom_sf"/>
</dbReference>
<dbReference type="Proteomes" id="UP001500973">
    <property type="component" value="Unassembled WGS sequence"/>
</dbReference>
<dbReference type="InterPro" id="IPR002347">
    <property type="entry name" value="SDR_fam"/>
</dbReference>
<proteinExistence type="inferred from homology"/>
<dbReference type="PRINTS" id="PR00081">
    <property type="entry name" value="GDHRDH"/>
</dbReference>
<protein>
    <recommendedName>
        <fullName evidence="5">SDR family oxidoreductase</fullName>
    </recommendedName>
</protein>
<sequence>MSDCSAGRGDISPADVDRVLAVNVRGVFLTSRAAAACMDRGARIITVGGCLALRVPGPGATLYAMTKSALVGLTKALVRELGPRGITANIVHPGPVDTAMNPADGPFAGAQASLTVLGRFGRPTRWRRRSPAWRRPRTSPARSSRWTAATRPESGAGRRRHRLRAASAVAARSLTGGRRLSQGW</sequence>
<feature type="compositionally biased region" description="Low complexity" evidence="2">
    <location>
        <begin position="138"/>
        <end position="151"/>
    </location>
</feature>
<comment type="similarity">
    <text evidence="1">Belongs to the short-chain dehydrogenases/reductases (SDR) family.</text>
</comment>
<dbReference type="PANTHER" id="PTHR42760:SF50">
    <property type="entry name" value="SHORT-CHAIN DEHYDROGENASE-RELATED"/>
    <property type="match status" value="1"/>
</dbReference>
<reference evidence="3 4" key="1">
    <citation type="journal article" date="2019" name="Int. J. Syst. Evol. Microbiol.">
        <title>The Global Catalogue of Microorganisms (GCM) 10K type strain sequencing project: providing services to taxonomists for standard genome sequencing and annotation.</title>
        <authorList>
            <consortium name="The Broad Institute Genomics Platform"/>
            <consortium name="The Broad Institute Genome Sequencing Center for Infectious Disease"/>
            <person name="Wu L."/>
            <person name="Ma J."/>
        </authorList>
    </citation>
    <scope>NUCLEOTIDE SEQUENCE [LARGE SCALE GENOMIC DNA]</scope>
    <source>
        <strain evidence="3 4">JCM 11756</strain>
    </source>
</reference>
<dbReference type="Pfam" id="PF13561">
    <property type="entry name" value="adh_short_C2"/>
    <property type="match status" value="1"/>
</dbReference>
<keyword evidence="4" id="KW-1185">Reference proteome</keyword>
<evidence type="ECO:0008006" key="5">
    <source>
        <dbReference type="Google" id="ProtNLM"/>
    </source>
</evidence>
<accession>A0ABN1YTP6</accession>
<evidence type="ECO:0000313" key="3">
    <source>
        <dbReference type="EMBL" id="GAA1422370.1"/>
    </source>
</evidence>
<dbReference type="Gene3D" id="3.40.50.720">
    <property type="entry name" value="NAD(P)-binding Rossmann-like Domain"/>
    <property type="match status" value="1"/>
</dbReference>
<dbReference type="CDD" id="cd05233">
    <property type="entry name" value="SDR_c"/>
    <property type="match status" value="1"/>
</dbReference>
<dbReference type="PANTHER" id="PTHR42760">
    <property type="entry name" value="SHORT-CHAIN DEHYDROGENASES/REDUCTASES FAMILY MEMBER"/>
    <property type="match status" value="1"/>
</dbReference>
<feature type="region of interest" description="Disordered" evidence="2">
    <location>
        <begin position="127"/>
        <end position="184"/>
    </location>
</feature>